<dbReference type="AlphaFoldDB" id="M4B5U0"/>
<organism evidence="1 2">
    <name type="scientific">Hyaloperonospora arabidopsidis (strain Emoy2)</name>
    <name type="common">Downy mildew agent</name>
    <name type="synonym">Peronospora arabidopsidis</name>
    <dbReference type="NCBI Taxonomy" id="559515"/>
    <lineage>
        <taxon>Eukaryota</taxon>
        <taxon>Sar</taxon>
        <taxon>Stramenopiles</taxon>
        <taxon>Oomycota</taxon>
        <taxon>Peronosporomycetes</taxon>
        <taxon>Peronosporales</taxon>
        <taxon>Peronosporaceae</taxon>
        <taxon>Hyaloperonospora</taxon>
    </lineage>
</organism>
<dbReference type="Proteomes" id="UP000011713">
    <property type="component" value="Unassembled WGS sequence"/>
</dbReference>
<dbReference type="InParanoid" id="M4B5U0"/>
<protein>
    <submittedName>
        <fullName evidence="1">Uncharacterized protein</fullName>
    </submittedName>
</protein>
<reference evidence="1" key="2">
    <citation type="submission" date="2015-06" db="UniProtKB">
        <authorList>
            <consortium name="EnsemblProtists"/>
        </authorList>
    </citation>
    <scope>IDENTIFICATION</scope>
    <source>
        <strain evidence="1">Emoy2</strain>
    </source>
</reference>
<keyword evidence="2" id="KW-1185">Reference proteome</keyword>
<dbReference type="EnsemblProtists" id="HpaT801640">
    <property type="protein sequence ID" value="HpaP801640"/>
    <property type="gene ID" value="HpaG801640"/>
</dbReference>
<evidence type="ECO:0000313" key="1">
    <source>
        <dbReference type="EnsemblProtists" id="HpaP801640"/>
    </source>
</evidence>
<evidence type="ECO:0000313" key="2">
    <source>
        <dbReference type="Proteomes" id="UP000011713"/>
    </source>
</evidence>
<name>M4B5U0_HYAAE</name>
<dbReference type="HOGENOM" id="CLU_3091432_0_0_1"/>
<sequence>MSRSKQMKTMVLPMSALARGSRTIAAVDDQEVSGCGVCLRRPYAHTAGAKRP</sequence>
<proteinExistence type="predicted"/>
<accession>M4B5U0</accession>
<dbReference type="EMBL" id="JH598461">
    <property type="status" value="NOT_ANNOTATED_CDS"/>
    <property type="molecule type" value="Genomic_DNA"/>
</dbReference>
<dbReference type="VEuPathDB" id="FungiDB:HpaG801640"/>
<reference evidence="2" key="1">
    <citation type="journal article" date="2010" name="Science">
        <title>Signatures of adaptation to obligate biotrophy in the Hyaloperonospora arabidopsidis genome.</title>
        <authorList>
            <person name="Baxter L."/>
            <person name="Tripathy S."/>
            <person name="Ishaque N."/>
            <person name="Boot N."/>
            <person name="Cabral A."/>
            <person name="Kemen E."/>
            <person name="Thines M."/>
            <person name="Ah-Fong A."/>
            <person name="Anderson R."/>
            <person name="Badejoko W."/>
            <person name="Bittner-Eddy P."/>
            <person name="Boore J.L."/>
            <person name="Chibucos M.C."/>
            <person name="Coates M."/>
            <person name="Dehal P."/>
            <person name="Delehaunty K."/>
            <person name="Dong S."/>
            <person name="Downton P."/>
            <person name="Dumas B."/>
            <person name="Fabro G."/>
            <person name="Fronick C."/>
            <person name="Fuerstenberg S.I."/>
            <person name="Fulton L."/>
            <person name="Gaulin E."/>
            <person name="Govers F."/>
            <person name="Hughes L."/>
            <person name="Humphray S."/>
            <person name="Jiang R.H."/>
            <person name="Judelson H."/>
            <person name="Kamoun S."/>
            <person name="Kyung K."/>
            <person name="Meijer H."/>
            <person name="Minx P."/>
            <person name="Morris P."/>
            <person name="Nelson J."/>
            <person name="Phuntumart V."/>
            <person name="Qutob D."/>
            <person name="Rehmany A."/>
            <person name="Rougon-Cardoso A."/>
            <person name="Ryden P."/>
            <person name="Torto-Alalibo T."/>
            <person name="Studholme D."/>
            <person name="Wang Y."/>
            <person name="Win J."/>
            <person name="Wood J."/>
            <person name="Clifton S.W."/>
            <person name="Rogers J."/>
            <person name="Van den Ackerveken G."/>
            <person name="Jones J.D."/>
            <person name="McDowell J.M."/>
            <person name="Beynon J."/>
            <person name="Tyler B.M."/>
        </authorList>
    </citation>
    <scope>NUCLEOTIDE SEQUENCE [LARGE SCALE GENOMIC DNA]</scope>
    <source>
        <strain evidence="2">Emoy2</strain>
    </source>
</reference>